<dbReference type="PANTHER" id="PTHR13522">
    <property type="entry name" value="U6 SNRNA PHOSPHODIESTERASE 1"/>
    <property type="match status" value="1"/>
</dbReference>
<keyword evidence="8" id="KW-1185">Reference proteome</keyword>
<keyword evidence="4 6" id="KW-0539">Nucleus</keyword>
<comment type="similarity">
    <text evidence="6">Belongs to the 2H phosphoesterase superfamily. USB1 family.</text>
</comment>
<feature type="active site" description="Proton donor/acceptor" evidence="6">
    <location>
        <position position="126"/>
    </location>
</feature>
<name>A0AAV8WF19_9CUCU</name>
<dbReference type="Pfam" id="PF09749">
    <property type="entry name" value="HVSL"/>
    <property type="match status" value="1"/>
</dbReference>
<evidence type="ECO:0000256" key="1">
    <source>
        <dbReference type="ARBA" id="ARBA00022722"/>
    </source>
</evidence>
<organism evidence="7 8">
    <name type="scientific">Exocentrus adspersus</name>
    <dbReference type="NCBI Taxonomy" id="1586481"/>
    <lineage>
        <taxon>Eukaryota</taxon>
        <taxon>Metazoa</taxon>
        <taxon>Ecdysozoa</taxon>
        <taxon>Arthropoda</taxon>
        <taxon>Hexapoda</taxon>
        <taxon>Insecta</taxon>
        <taxon>Pterygota</taxon>
        <taxon>Neoptera</taxon>
        <taxon>Endopterygota</taxon>
        <taxon>Coleoptera</taxon>
        <taxon>Polyphaga</taxon>
        <taxon>Cucujiformia</taxon>
        <taxon>Chrysomeloidea</taxon>
        <taxon>Cerambycidae</taxon>
        <taxon>Lamiinae</taxon>
        <taxon>Acanthocinini</taxon>
        <taxon>Exocentrus</taxon>
    </lineage>
</organism>
<dbReference type="InterPro" id="IPR009097">
    <property type="entry name" value="Cyclic_Pdiesterase"/>
</dbReference>
<accession>A0AAV8WF19</accession>
<keyword evidence="1 6" id="KW-0540">Nuclease</keyword>
<dbReference type="GO" id="GO:1990838">
    <property type="term" value="F:poly(U)-specific exoribonuclease activity, producing 3' uridine cyclic phosphate ends"/>
    <property type="evidence" value="ECO:0007669"/>
    <property type="project" value="UniProtKB-UniRule"/>
</dbReference>
<sequence length="272" mass="31524">MLKKGALSLLNDYGGDSSDDDVPGPGVSVKRLHGNDEGESVIMKKVKRLPVPGTILGLHNSSVMEHVDNPSLHEGRLRSFAHERGNWATYVYVPYEENEGIKELIQFVRNYGVAHSIDIKKTEELHISLTRTLVLKHHWINLFVNTLKANLAHHRKFMVLFDGLEVYCNEERTRTFLGLQIKTGYDSLLKLVETLDRSLEEFNLPAFYEDPSFHLSIAWCVGDFEQELKLVLVQFNHQLRELMEEYSQENWYIYVENLICKTGNKYFQFYLS</sequence>
<gene>
    <name evidence="7" type="ORF">NQ315_001113</name>
</gene>
<keyword evidence="2 6" id="KW-0378">Hydrolase</keyword>
<dbReference type="SUPFAM" id="SSF55144">
    <property type="entry name" value="LigT-like"/>
    <property type="match status" value="1"/>
</dbReference>
<comment type="subcellular location">
    <subcellularLocation>
        <location evidence="6">Nucleus</location>
    </subcellularLocation>
</comment>
<dbReference type="AlphaFoldDB" id="A0AAV8WF19"/>
<dbReference type="GO" id="GO:0016829">
    <property type="term" value="F:lyase activity"/>
    <property type="evidence" value="ECO:0007669"/>
    <property type="project" value="UniProtKB-KW"/>
</dbReference>
<evidence type="ECO:0000313" key="7">
    <source>
        <dbReference type="EMBL" id="KAJ8924948.1"/>
    </source>
</evidence>
<evidence type="ECO:0000313" key="8">
    <source>
        <dbReference type="Proteomes" id="UP001159042"/>
    </source>
</evidence>
<dbReference type="Proteomes" id="UP001159042">
    <property type="component" value="Unassembled WGS sequence"/>
</dbReference>
<dbReference type="InterPro" id="IPR027521">
    <property type="entry name" value="Usb1"/>
</dbReference>
<proteinExistence type="inferred from homology"/>
<dbReference type="EC" id="3.1.4.-" evidence="6"/>
<comment type="catalytic activity">
    <reaction evidence="5">
        <text>a 3'-end uridylyl-uridine-RNA = a 3'-end 2',3'-cyclophospho-uridine-RNA + uridine</text>
        <dbReference type="Rhea" id="RHEA:46052"/>
        <dbReference type="Rhea" id="RHEA-COMP:17384"/>
        <dbReference type="Rhea" id="RHEA-COMP:17385"/>
        <dbReference type="ChEBI" id="CHEBI:16704"/>
        <dbReference type="ChEBI" id="CHEBI:85643"/>
        <dbReference type="ChEBI" id="CHEBI:85644"/>
    </reaction>
    <physiologicalReaction direction="left-to-right" evidence="5">
        <dbReference type="Rhea" id="RHEA:46053"/>
    </physiologicalReaction>
</comment>
<dbReference type="GO" id="GO:0005634">
    <property type="term" value="C:nucleus"/>
    <property type="evidence" value="ECO:0007669"/>
    <property type="project" value="UniProtKB-SubCell"/>
</dbReference>
<evidence type="ECO:0000256" key="5">
    <source>
        <dbReference type="ARBA" id="ARBA00029300"/>
    </source>
</evidence>
<evidence type="ECO:0000256" key="3">
    <source>
        <dbReference type="ARBA" id="ARBA00023239"/>
    </source>
</evidence>
<feature type="active site" description="Proton donor/acceptor" evidence="6">
    <location>
        <position position="214"/>
    </location>
</feature>
<evidence type="ECO:0000256" key="4">
    <source>
        <dbReference type="ARBA" id="ARBA00023242"/>
    </source>
</evidence>
<dbReference type="Gene3D" id="3.90.1140.10">
    <property type="entry name" value="Cyclic phosphodiesterase"/>
    <property type="match status" value="1"/>
</dbReference>
<evidence type="ECO:0000256" key="6">
    <source>
        <dbReference type="HAMAP-Rule" id="MF_03040"/>
    </source>
</evidence>
<comment type="function">
    <text evidence="6">Phosphodiesterase responsible for the U6 snRNA 3' end processing. Acts as an exoribonuclease (RNase) responsible for trimming the poly(U) tract of the last nucleotides in the pre-U6 snRNA molecule, leading to the formation of mature U6 snRNA.</text>
</comment>
<dbReference type="PANTHER" id="PTHR13522:SF3">
    <property type="entry name" value="U6 SNRNA PHOSPHODIESTERASE 1"/>
    <property type="match status" value="1"/>
</dbReference>
<dbReference type="EMBL" id="JANEYG010000002">
    <property type="protein sequence ID" value="KAJ8924948.1"/>
    <property type="molecule type" value="Genomic_DNA"/>
</dbReference>
<dbReference type="HAMAP" id="MF_03040">
    <property type="entry name" value="USB1"/>
    <property type="match status" value="1"/>
</dbReference>
<protein>
    <recommendedName>
        <fullName evidence="6">U6 snRNA phosphodiesterase</fullName>
        <ecNumber evidence="6">3.1.4.-</ecNumber>
    </recommendedName>
</protein>
<evidence type="ECO:0000256" key="2">
    <source>
        <dbReference type="ARBA" id="ARBA00022801"/>
    </source>
</evidence>
<comment type="caution">
    <text evidence="7">The sequence shown here is derived from an EMBL/GenBank/DDBJ whole genome shotgun (WGS) entry which is preliminary data.</text>
</comment>
<keyword evidence="3" id="KW-0456">Lyase</keyword>
<dbReference type="FunFam" id="3.90.1140.10:FF:000002">
    <property type="entry name" value="U6 snRNA phosphodiesterase"/>
    <property type="match status" value="1"/>
</dbReference>
<reference evidence="7 8" key="1">
    <citation type="journal article" date="2023" name="Insect Mol. Biol.">
        <title>Genome sequencing provides insights into the evolution of gene families encoding plant cell wall-degrading enzymes in longhorned beetles.</title>
        <authorList>
            <person name="Shin N.R."/>
            <person name="Okamura Y."/>
            <person name="Kirsch R."/>
            <person name="Pauchet Y."/>
        </authorList>
    </citation>
    <scope>NUCLEOTIDE SEQUENCE [LARGE SCALE GENOMIC DNA]</scope>
    <source>
        <strain evidence="7">EAD_L_NR</strain>
    </source>
</reference>
<dbReference type="GO" id="GO:0034477">
    <property type="term" value="P:U6 snRNA 3'-end processing"/>
    <property type="evidence" value="ECO:0007669"/>
    <property type="project" value="UniProtKB-UniRule"/>
</dbReference>